<gene>
    <name evidence="2" type="ORF">GEAMG1_0825</name>
</gene>
<organism evidence="2 3">
    <name type="scientific">Trichlorobacter ammonificans</name>
    <dbReference type="NCBI Taxonomy" id="2916410"/>
    <lineage>
        <taxon>Bacteria</taxon>
        <taxon>Pseudomonadati</taxon>
        <taxon>Thermodesulfobacteriota</taxon>
        <taxon>Desulfuromonadia</taxon>
        <taxon>Geobacterales</taxon>
        <taxon>Geobacteraceae</taxon>
        <taxon>Trichlorobacter</taxon>
    </lineage>
</organism>
<dbReference type="Pfam" id="PF22297">
    <property type="entry name" value="PccH"/>
    <property type="match status" value="1"/>
</dbReference>
<name>A0ABM9D646_9BACT</name>
<dbReference type="EMBL" id="OW150024">
    <property type="protein sequence ID" value="CAH2030638.1"/>
    <property type="molecule type" value="Genomic_DNA"/>
</dbReference>
<keyword evidence="1" id="KW-0732">Signal</keyword>
<dbReference type="RefSeq" id="WP_305731557.1">
    <property type="nucleotide sequence ID" value="NZ_OW150024.1"/>
</dbReference>
<reference evidence="2 3" key="1">
    <citation type="submission" date="2022-03" db="EMBL/GenBank/DDBJ databases">
        <authorList>
            <person name="Koch H."/>
        </authorList>
    </citation>
    <scope>NUCLEOTIDE SEQUENCE [LARGE SCALE GENOMIC DNA]</scope>
    <source>
        <strain evidence="2 3">G1</strain>
    </source>
</reference>
<accession>A0ABM9D646</accession>
<feature type="signal peptide" evidence="1">
    <location>
        <begin position="1"/>
        <end position="22"/>
    </location>
</feature>
<evidence type="ECO:0000313" key="3">
    <source>
        <dbReference type="Proteomes" id="UP001295463"/>
    </source>
</evidence>
<keyword evidence="3" id="KW-1185">Reference proteome</keyword>
<dbReference type="Proteomes" id="UP001295463">
    <property type="component" value="Chromosome"/>
</dbReference>
<evidence type="ECO:0000256" key="1">
    <source>
        <dbReference type="SAM" id="SignalP"/>
    </source>
</evidence>
<protein>
    <submittedName>
        <fullName evidence="2">Cytochrome C</fullName>
    </submittedName>
</protein>
<dbReference type="SUPFAM" id="SSF46626">
    <property type="entry name" value="Cytochrome c"/>
    <property type="match status" value="1"/>
</dbReference>
<evidence type="ECO:0000313" key="2">
    <source>
        <dbReference type="EMBL" id="CAH2030638.1"/>
    </source>
</evidence>
<sequence>MKAVTALAAVALFTLLSGLAQAQEVTWSKDIKAIFDKNCLACHDANMPEYARFKKEKDVWMKKGMAMRMDTYSHLVSFVGWPNAGALMRRLDDGSGSKDGKPGNMYAYLGANEEERQKNLQIFKNWVGNWNLKRWPDLTKEEVSGLKVKY</sequence>
<feature type="chain" id="PRO_5045430938" evidence="1">
    <location>
        <begin position="23"/>
        <end position="150"/>
    </location>
</feature>
<dbReference type="InterPro" id="IPR036909">
    <property type="entry name" value="Cyt_c-like_dom_sf"/>
</dbReference>
<proteinExistence type="predicted"/>